<dbReference type="GO" id="GO:0043531">
    <property type="term" value="F:ADP binding"/>
    <property type="evidence" value="ECO:0007669"/>
    <property type="project" value="InterPro"/>
</dbReference>
<dbReference type="OrthoDB" id="598235at2759"/>
<feature type="domain" description="Disease resistance N-terminal" evidence="5">
    <location>
        <begin position="5"/>
        <end position="96"/>
    </location>
</feature>
<dbReference type="InterPro" id="IPR002182">
    <property type="entry name" value="NB-ARC"/>
</dbReference>
<dbReference type="InterPro" id="IPR036388">
    <property type="entry name" value="WH-like_DNA-bd_sf"/>
</dbReference>
<dbReference type="InterPro" id="IPR041118">
    <property type="entry name" value="Rx_N"/>
</dbReference>
<dbReference type="AlphaFoldDB" id="A0A8K0HMG8"/>
<dbReference type="SUPFAM" id="SSF52540">
    <property type="entry name" value="P-loop containing nucleoside triphosphate hydrolases"/>
    <property type="match status" value="1"/>
</dbReference>
<dbReference type="InterPro" id="IPR055414">
    <property type="entry name" value="LRR_R13L4/SHOC2-like"/>
</dbReference>
<dbReference type="PANTHER" id="PTHR23155">
    <property type="entry name" value="DISEASE RESISTANCE PROTEIN RP"/>
    <property type="match status" value="1"/>
</dbReference>
<evidence type="ECO:0000256" key="2">
    <source>
        <dbReference type="ARBA" id="ARBA00022741"/>
    </source>
</evidence>
<comment type="caution">
    <text evidence="8">The sequence shown here is derived from an EMBL/GenBank/DDBJ whole genome shotgun (WGS) entry which is preliminary data.</text>
</comment>
<proteinExistence type="predicted"/>
<evidence type="ECO:0008006" key="10">
    <source>
        <dbReference type="Google" id="ProtNLM"/>
    </source>
</evidence>
<dbReference type="CDD" id="cd14798">
    <property type="entry name" value="RX-CC_like"/>
    <property type="match status" value="1"/>
</dbReference>
<dbReference type="Gene3D" id="1.10.10.10">
    <property type="entry name" value="Winged helix-like DNA-binding domain superfamily/Winged helix DNA-binding domain"/>
    <property type="match status" value="1"/>
</dbReference>
<dbReference type="Pfam" id="PF00931">
    <property type="entry name" value="NB-ARC"/>
    <property type="match status" value="1"/>
</dbReference>
<organism evidence="8 9">
    <name type="scientific">Rhamnella rubrinervis</name>
    <dbReference type="NCBI Taxonomy" id="2594499"/>
    <lineage>
        <taxon>Eukaryota</taxon>
        <taxon>Viridiplantae</taxon>
        <taxon>Streptophyta</taxon>
        <taxon>Embryophyta</taxon>
        <taxon>Tracheophyta</taxon>
        <taxon>Spermatophyta</taxon>
        <taxon>Magnoliopsida</taxon>
        <taxon>eudicotyledons</taxon>
        <taxon>Gunneridae</taxon>
        <taxon>Pentapetalae</taxon>
        <taxon>rosids</taxon>
        <taxon>fabids</taxon>
        <taxon>Rosales</taxon>
        <taxon>Rhamnaceae</taxon>
        <taxon>rhamnoid group</taxon>
        <taxon>Rhamneae</taxon>
        <taxon>Rhamnella</taxon>
    </lineage>
</organism>
<dbReference type="FunFam" id="3.40.50.300:FF:001091">
    <property type="entry name" value="Probable disease resistance protein At1g61300"/>
    <property type="match status" value="1"/>
</dbReference>
<dbReference type="InterPro" id="IPR027417">
    <property type="entry name" value="P-loop_NTPase"/>
</dbReference>
<dbReference type="Gene3D" id="3.40.50.300">
    <property type="entry name" value="P-loop containing nucleotide triphosphate hydrolases"/>
    <property type="match status" value="1"/>
</dbReference>
<keyword evidence="2" id="KW-0547">Nucleotide-binding</keyword>
<dbReference type="Proteomes" id="UP000796880">
    <property type="component" value="Unassembled WGS sequence"/>
</dbReference>
<feature type="domain" description="Disease resistance protein winged helix" evidence="6">
    <location>
        <begin position="441"/>
        <end position="512"/>
    </location>
</feature>
<dbReference type="Pfam" id="PF23598">
    <property type="entry name" value="LRR_14"/>
    <property type="match status" value="1"/>
</dbReference>
<dbReference type="SUPFAM" id="SSF52058">
    <property type="entry name" value="L domain-like"/>
    <property type="match status" value="1"/>
</dbReference>
<sequence length="902" mass="104446">MAETAVGLAVDQLIPMLTQEASLLRGIHSQVGDIKDEFQSIRCFLRDADRKAESESDHTRRDGVKAWVEQLREVAFQIEDVIDEYMFHLGHLHDHGCFFYFIRKITRSIIKLKARHDIASEIQDMKTNVREIKERSSRYGFDSLHDQQEGNIKPTWHDPRKASIFMKEDQVVGIESDRDKLVGWLVDKSSPQRTVVSVVGMGGLGKTTLAKQVYDRVVTQFDCHAWITVSESYDKKELLRTLMENFRINMETNIPARNRGVNEEIQLITMIREYLKDKRYVVIFDDVWKIEFWSDIEHALLDNNKGGRIVITTRSLDVANFCKTSSYVHVHMLQPLPSEKAWQLFCKRAFHFEFGGSCPPELENYSGKIVERCKGLPLAIVAIAGLLSTKEKTVDEWRKLHDNLSLELESNPHLTSISRILALSYYDLPYYLKNCYLYFGMYPEDYSIKCSRLIRQWVSEGFITSNREKTLKEIAQEYLIELINRSLVQVSEVNRFGKPKACGIHDLLREMILRKMEDLRFGSHYFPSDGSSFSELTRRLTIRSRSLIHISNKKYCHVRGMLIFTRNLTDLCETTFCATFKLLKVLDFGGAPDLKHLPEDIGALFHLKYLSVAYTMVKELPSSIRKLQNLETLNLKGSWVREVKSRQISRLHKLRHLVFSEGAGLRLFKGFGCLVLQKLYDVKIRDDIEELKKLTQLRKLGITGLRTAHEWSVVCDCINGMRHLQSLRVFTLEYVDLNSISAPPEFLQSLLLNMELRKLPEWIIKLQNLAKFEIRGSRLEDDPLEVFQNLPNLVVLIMACGSYDGEKLHFKHGMFQKLKHLELNNLDKLNSLVIEEGALPTLEHLSICFCDNLKTVPGGIRHLRNLKRLTLSIWLNDSVKPEGEDYHIVRHVPQLQFIDDLI</sequence>
<keyword evidence="9" id="KW-1185">Reference proteome</keyword>
<dbReference type="InterPro" id="IPR032675">
    <property type="entry name" value="LRR_dom_sf"/>
</dbReference>
<dbReference type="InterPro" id="IPR042197">
    <property type="entry name" value="Apaf_helical"/>
</dbReference>
<dbReference type="InterPro" id="IPR038005">
    <property type="entry name" value="RX-like_CC"/>
</dbReference>
<dbReference type="PRINTS" id="PR00364">
    <property type="entry name" value="DISEASERSIST"/>
</dbReference>
<evidence type="ECO:0000313" key="9">
    <source>
        <dbReference type="Proteomes" id="UP000796880"/>
    </source>
</evidence>
<dbReference type="FunFam" id="1.10.10.10:FF:000322">
    <property type="entry name" value="Probable disease resistance protein At1g63360"/>
    <property type="match status" value="1"/>
</dbReference>
<evidence type="ECO:0000259" key="7">
    <source>
        <dbReference type="Pfam" id="PF23598"/>
    </source>
</evidence>
<dbReference type="InterPro" id="IPR044974">
    <property type="entry name" value="Disease_R_plants"/>
</dbReference>
<dbReference type="GO" id="GO:0098542">
    <property type="term" value="P:defense response to other organism"/>
    <property type="evidence" value="ECO:0007669"/>
    <property type="project" value="TreeGrafter"/>
</dbReference>
<evidence type="ECO:0000259" key="4">
    <source>
        <dbReference type="Pfam" id="PF00931"/>
    </source>
</evidence>
<gene>
    <name evidence="8" type="ORF">FNV43_RR00116</name>
</gene>
<evidence type="ECO:0000313" key="8">
    <source>
        <dbReference type="EMBL" id="KAF3455487.1"/>
    </source>
</evidence>
<evidence type="ECO:0000256" key="1">
    <source>
        <dbReference type="ARBA" id="ARBA00022737"/>
    </source>
</evidence>
<dbReference type="Gene3D" id="3.80.10.10">
    <property type="entry name" value="Ribonuclease Inhibitor"/>
    <property type="match status" value="1"/>
</dbReference>
<feature type="domain" description="NB-ARC" evidence="4">
    <location>
        <begin position="175"/>
        <end position="351"/>
    </location>
</feature>
<dbReference type="Gene3D" id="1.10.8.430">
    <property type="entry name" value="Helical domain of apoptotic protease-activating factors"/>
    <property type="match status" value="1"/>
</dbReference>
<accession>A0A8K0HMG8</accession>
<protein>
    <recommendedName>
        <fullName evidence="10">Disease resistance protein RPM1-like</fullName>
    </recommendedName>
</protein>
<keyword evidence="3" id="KW-0611">Plant defense</keyword>
<name>A0A8K0HMG8_9ROSA</name>
<dbReference type="InterPro" id="IPR058922">
    <property type="entry name" value="WHD_DRP"/>
</dbReference>
<dbReference type="Gene3D" id="1.20.5.4130">
    <property type="match status" value="1"/>
</dbReference>
<evidence type="ECO:0000259" key="5">
    <source>
        <dbReference type="Pfam" id="PF18052"/>
    </source>
</evidence>
<reference evidence="8" key="1">
    <citation type="submission" date="2020-03" db="EMBL/GenBank/DDBJ databases">
        <title>A high-quality chromosome-level genome assembly of a woody plant with both climbing and erect habits, Rhamnella rubrinervis.</title>
        <authorList>
            <person name="Lu Z."/>
            <person name="Yang Y."/>
            <person name="Zhu X."/>
            <person name="Sun Y."/>
        </authorList>
    </citation>
    <scope>NUCLEOTIDE SEQUENCE</scope>
    <source>
        <strain evidence="8">BYM</strain>
        <tissue evidence="8">Leaf</tissue>
    </source>
</reference>
<dbReference type="PANTHER" id="PTHR23155:SF1052">
    <property type="entry name" value="DISEASE RESISTANCE PROTEIN RPM1"/>
    <property type="match status" value="1"/>
</dbReference>
<feature type="domain" description="Disease resistance R13L4/SHOC-2-like LRR" evidence="7">
    <location>
        <begin position="557"/>
        <end position="884"/>
    </location>
</feature>
<dbReference type="Pfam" id="PF23559">
    <property type="entry name" value="WHD_DRP"/>
    <property type="match status" value="1"/>
</dbReference>
<dbReference type="EMBL" id="VOIH02000001">
    <property type="protein sequence ID" value="KAF3455487.1"/>
    <property type="molecule type" value="Genomic_DNA"/>
</dbReference>
<evidence type="ECO:0000256" key="3">
    <source>
        <dbReference type="ARBA" id="ARBA00022821"/>
    </source>
</evidence>
<dbReference type="Pfam" id="PF18052">
    <property type="entry name" value="Rx_N"/>
    <property type="match status" value="1"/>
</dbReference>
<evidence type="ECO:0000259" key="6">
    <source>
        <dbReference type="Pfam" id="PF23559"/>
    </source>
</evidence>
<keyword evidence="1" id="KW-0677">Repeat</keyword>